<proteinExistence type="predicted"/>
<name>A0ABN9A3G5_RANTA</name>
<gene>
    <name evidence="2" type="ORF">MRATA1EN1_LOCUS28493</name>
</gene>
<evidence type="ECO:0000313" key="3">
    <source>
        <dbReference type="Proteomes" id="UP001176941"/>
    </source>
</evidence>
<dbReference type="Proteomes" id="UP001176941">
    <property type="component" value="Chromosome 9"/>
</dbReference>
<feature type="region of interest" description="Disordered" evidence="1">
    <location>
        <begin position="44"/>
        <end position="69"/>
    </location>
</feature>
<reference evidence="2" key="1">
    <citation type="submission" date="2023-04" db="EMBL/GenBank/DDBJ databases">
        <authorList>
            <consortium name="ELIXIR-Norway"/>
        </authorList>
    </citation>
    <scope>NUCLEOTIDE SEQUENCE [LARGE SCALE GENOMIC DNA]</scope>
</reference>
<accession>A0ABN9A3G5</accession>
<protein>
    <submittedName>
        <fullName evidence="2">Uncharacterized protein</fullName>
    </submittedName>
</protein>
<keyword evidence="3" id="KW-1185">Reference proteome</keyword>
<sequence length="101" mass="11088">MGWPASALPGVVALGSAERTFWDPSVREGPWGFLCFMPRAWAATTHSPGEDPRSLSLEQHPQQGLRPGQVGCSELVARAAKQQFYPQDTLTQPLKREGWLG</sequence>
<evidence type="ECO:0000313" key="2">
    <source>
        <dbReference type="EMBL" id="CAI9179531.1"/>
    </source>
</evidence>
<evidence type="ECO:0000256" key="1">
    <source>
        <dbReference type="SAM" id="MobiDB-lite"/>
    </source>
</evidence>
<dbReference type="EMBL" id="OX459945">
    <property type="protein sequence ID" value="CAI9179531.1"/>
    <property type="molecule type" value="Genomic_DNA"/>
</dbReference>
<organism evidence="2 3">
    <name type="scientific">Rangifer tarandus platyrhynchus</name>
    <name type="common">Svalbard reindeer</name>
    <dbReference type="NCBI Taxonomy" id="3082113"/>
    <lineage>
        <taxon>Eukaryota</taxon>
        <taxon>Metazoa</taxon>
        <taxon>Chordata</taxon>
        <taxon>Craniata</taxon>
        <taxon>Vertebrata</taxon>
        <taxon>Euteleostomi</taxon>
        <taxon>Mammalia</taxon>
        <taxon>Eutheria</taxon>
        <taxon>Laurasiatheria</taxon>
        <taxon>Artiodactyla</taxon>
        <taxon>Ruminantia</taxon>
        <taxon>Pecora</taxon>
        <taxon>Cervidae</taxon>
        <taxon>Odocoileinae</taxon>
        <taxon>Rangifer</taxon>
    </lineage>
</organism>